<protein>
    <submittedName>
        <fullName evidence="1">Uncharacterized protein</fullName>
    </submittedName>
</protein>
<organism evidence="1 2">
    <name type="scientific">Aureibacter tunicatorum</name>
    <dbReference type="NCBI Taxonomy" id="866807"/>
    <lineage>
        <taxon>Bacteria</taxon>
        <taxon>Pseudomonadati</taxon>
        <taxon>Bacteroidota</taxon>
        <taxon>Cytophagia</taxon>
        <taxon>Cytophagales</taxon>
        <taxon>Persicobacteraceae</taxon>
        <taxon>Aureibacter</taxon>
    </lineage>
</organism>
<comment type="caution">
    <text evidence="1">The sequence shown here is derived from an EMBL/GenBank/DDBJ whole genome shotgun (WGS) entry which is preliminary data.</text>
</comment>
<proteinExistence type="predicted"/>
<evidence type="ECO:0000313" key="1">
    <source>
        <dbReference type="EMBL" id="MDR6241413.1"/>
    </source>
</evidence>
<name>A0AAE3XRH7_9BACT</name>
<dbReference type="EMBL" id="JAVDQD010000008">
    <property type="protein sequence ID" value="MDR6241413.1"/>
    <property type="molecule type" value="Genomic_DNA"/>
</dbReference>
<dbReference type="Proteomes" id="UP001185092">
    <property type="component" value="Unassembled WGS sequence"/>
</dbReference>
<dbReference type="RefSeq" id="WP_309942153.1">
    <property type="nucleotide sequence ID" value="NZ_AP025306.1"/>
</dbReference>
<dbReference type="AlphaFoldDB" id="A0AAE3XRH7"/>
<gene>
    <name evidence="1" type="ORF">HNQ88_004500</name>
</gene>
<accession>A0AAE3XRH7</accession>
<evidence type="ECO:0000313" key="2">
    <source>
        <dbReference type="Proteomes" id="UP001185092"/>
    </source>
</evidence>
<sequence>MREILFSRAYRRNVVGKNGRKDALEKTPPAFDFDKGGVLQRAVGFEVEVSRYKLFRNEEQYWEEQHSGDSFHPYGLTLPKFNKGEVLLSGGDFEFQADHQGDPDSMPYLEIVTAPFGENSEGYYHLQACFDNIESIIAELVAKSQENGGLVSLSGLHGDLRVPSYNRAAKIMVDQEAIGNFQITAGVRLDQLRTLFEETIMSKEGLESSGVSKLNFPWRPIFISLISKVEDALQRTQMSFSTLPLSEAFWGLLHMIGLYTLSSSEPIEFYPKSFILFLARTDFASMYHSLSMDDKQLLGQNDLFVWKELTGSLLENLGLNNDDKPFFSEGVFLKTRPATFYNMMHSLKRKDWLENIPKGLDLLTQDHFPNPWRAYELESLGAMGSTMDRVGSKQQYLAPIFEFRSLMRRFHYRSWKQFAENSFKMIYQLNRENDLQASETMPIPKPRRTLYC</sequence>
<keyword evidence="2" id="KW-1185">Reference proteome</keyword>
<reference evidence="1" key="1">
    <citation type="submission" date="2023-07" db="EMBL/GenBank/DDBJ databases">
        <title>Genomic Encyclopedia of Type Strains, Phase IV (KMG-IV): sequencing the most valuable type-strain genomes for metagenomic binning, comparative biology and taxonomic classification.</title>
        <authorList>
            <person name="Goeker M."/>
        </authorList>
    </citation>
    <scope>NUCLEOTIDE SEQUENCE</scope>
    <source>
        <strain evidence="1">DSM 26174</strain>
    </source>
</reference>